<dbReference type="SUPFAM" id="SSF52096">
    <property type="entry name" value="ClpP/crotonase"/>
    <property type="match status" value="1"/>
</dbReference>
<feature type="transmembrane region" description="Helical" evidence="5">
    <location>
        <begin position="52"/>
        <end position="70"/>
    </location>
</feature>
<keyword evidence="2 7" id="KW-0645">Protease</keyword>
<sequence>MSQDVYPPSSSSAAAYPDAARPVLAEPWEREVLEKLVFASLKEQRARRRWTIFFRLLFIAIVLFILFSMTDLFSRGSSASVPEAHTALVTLDGVIDAEGEASAEKVVGALQAAYEDAGTRGVILRINSPGGSPVQSGIIYDEIRRLRELHADKPLYVVVEEICASGGYYVAAAADKIYVNRASIVGSIGVIMEGFGFTGLMEKVGVDRRLVVSGENKALLDPFSPPNPAQQQYASQLVGEIYQQFVTAVKTGRGDRLKETPDMFTGLIWTGAKSVELGLTDGLGTVESVARDVIKAETVVDYTVKENLAERVAKRVGMSFGAGAVNASLGATQRGYSWR</sequence>
<protein>
    <submittedName>
        <fullName evidence="7">Protease-4</fullName>
        <ecNumber evidence="7">3.4.21.-</ecNumber>
    </submittedName>
</protein>
<feature type="domain" description="Peptidase S49" evidence="6">
    <location>
        <begin position="149"/>
        <end position="293"/>
    </location>
</feature>
<proteinExistence type="inferred from homology"/>
<dbReference type="Pfam" id="PF01343">
    <property type="entry name" value="Peptidase_S49"/>
    <property type="match status" value="1"/>
</dbReference>
<evidence type="ECO:0000256" key="1">
    <source>
        <dbReference type="ARBA" id="ARBA00008683"/>
    </source>
</evidence>
<keyword evidence="5" id="KW-0812">Transmembrane</keyword>
<dbReference type="Gene3D" id="6.20.330.10">
    <property type="match status" value="1"/>
</dbReference>
<dbReference type="EMBL" id="JACBYR010000001">
    <property type="protein sequence ID" value="NYE84611.1"/>
    <property type="molecule type" value="Genomic_DNA"/>
</dbReference>
<organism evidence="7 8">
    <name type="scientific">Pigmentiphaga litoralis</name>
    <dbReference type="NCBI Taxonomy" id="516702"/>
    <lineage>
        <taxon>Bacteria</taxon>
        <taxon>Pseudomonadati</taxon>
        <taxon>Pseudomonadota</taxon>
        <taxon>Betaproteobacteria</taxon>
        <taxon>Burkholderiales</taxon>
        <taxon>Alcaligenaceae</taxon>
        <taxon>Pigmentiphaga</taxon>
    </lineage>
</organism>
<dbReference type="GO" id="GO:0006508">
    <property type="term" value="P:proteolysis"/>
    <property type="evidence" value="ECO:0007669"/>
    <property type="project" value="UniProtKB-KW"/>
</dbReference>
<dbReference type="Proteomes" id="UP000542125">
    <property type="component" value="Unassembled WGS sequence"/>
</dbReference>
<evidence type="ECO:0000313" key="8">
    <source>
        <dbReference type="Proteomes" id="UP000542125"/>
    </source>
</evidence>
<evidence type="ECO:0000256" key="2">
    <source>
        <dbReference type="ARBA" id="ARBA00022670"/>
    </source>
</evidence>
<dbReference type="RefSeq" id="WP_179588282.1">
    <property type="nucleotide sequence ID" value="NZ_JACBYR010000001.1"/>
</dbReference>
<evidence type="ECO:0000256" key="5">
    <source>
        <dbReference type="SAM" id="Phobius"/>
    </source>
</evidence>
<dbReference type="PANTHER" id="PTHR42987">
    <property type="entry name" value="PEPTIDASE S49"/>
    <property type="match status" value="1"/>
</dbReference>
<dbReference type="InterPro" id="IPR047272">
    <property type="entry name" value="S49_SppA_C"/>
</dbReference>
<dbReference type="InterPro" id="IPR029045">
    <property type="entry name" value="ClpP/crotonase-like_dom_sf"/>
</dbReference>
<dbReference type="PANTHER" id="PTHR42987:SF8">
    <property type="entry name" value="PROTEINASE"/>
    <property type="match status" value="1"/>
</dbReference>
<evidence type="ECO:0000259" key="6">
    <source>
        <dbReference type="Pfam" id="PF01343"/>
    </source>
</evidence>
<dbReference type="EC" id="3.4.21.-" evidence="7"/>
<keyword evidence="3 7" id="KW-0378">Hydrolase</keyword>
<dbReference type="InterPro" id="IPR002142">
    <property type="entry name" value="Peptidase_S49"/>
</dbReference>
<reference evidence="7 8" key="1">
    <citation type="submission" date="2020-07" db="EMBL/GenBank/DDBJ databases">
        <title>Genomic Encyclopedia of Type Strains, Phase IV (KMG-V): Genome sequencing to study the core and pangenomes of soil and plant-associated prokaryotes.</title>
        <authorList>
            <person name="Whitman W."/>
        </authorList>
    </citation>
    <scope>NUCLEOTIDE SEQUENCE [LARGE SCALE GENOMIC DNA]</scope>
    <source>
        <strain evidence="7 8">SAS40</strain>
    </source>
</reference>
<evidence type="ECO:0000256" key="4">
    <source>
        <dbReference type="ARBA" id="ARBA00022825"/>
    </source>
</evidence>
<gene>
    <name evidence="7" type="ORF">FHW18_003882</name>
</gene>
<keyword evidence="4" id="KW-0720">Serine protease</keyword>
<dbReference type="AlphaFoldDB" id="A0A7Y9IWZ6"/>
<comment type="caution">
    <text evidence="7">The sequence shown here is derived from an EMBL/GenBank/DDBJ whole genome shotgun (WGS) entry which is preliminary data.</text>
</comment>
<comment type="similarity">
    <text evidence="1">Belongs to the peptidase S49 family.</text>
</comment>
<evidence type="ECO:0000313" key="7">
    <source>
        <dbReference type="EMBL" id="NYE84611.1"/>
    </source>
</evidence>
<keyword evidence="5" id="KW-1133">Transmembrane helix</keyword>
<keyword evidence="8" id="KW-1185">Reference proteome</keyword>
<dbReference type="Gene3D" id="3.90.226.10">
    <property type="entry name" value="2-enoyl-CoA Hydratase, Chain A, domain 1"/>
    <property type="match status" value="1"/>
</dbReference>
<accession>A0A7Y9IWZ6</accession>
<dbReference type="CDD" id="cd07023">
    <property type="entry name" value="S49_Sppa_N_C"/>
    <property type="match status" value="1"/>
</dbReference>
<name>A0A7Y9IWZ6_9BURK</name>
<dbReference type="GO" id="GO:0008236">
    <property type="term" value="F:serine-type peptidase activity"/>
    <property type="evidence" value="ECO:0007669"/>
    <property type="project" value="UniProtKB-KW"/>
</dbReference>
<evidence type="ECO:0000256" key="3">
    <source>
        <dbReference type="ARBA" id="ARBA00022801"/>
    </source>
</evidence>
<keyword evidence="5" id="KW-0472">Membrane</keyword>